<dbReference type="Pfam" id="PF04542">
    <property type="entry name" value="Sigma70_r2"/>
    <property type="match status" value="1"/>
</dbReference>
<evidence type="ECO:0000313" key="9">
    <source>
        <dbReference type="Proteomes" id="UP000477750"/>
    </source>
</evidence>
<evidence type="ECO:0000259" key="5">
    <source>
        <dbReference type="Pfam" id="PF04539"/>
    </source>
</evidence>
<keyword evidence="2" id="KW-0731">Sigma factor</keyword>
<feature type="domain" description="RNA polymerase sigma-70 region 2" evidence="6">
    <location>
        <begin position="43"/>
        <end position="111"/>
    </location>
</feature>
<dbReference type="GO" id="GO:0003677">
    <property type="term" value="F:DNA binding"/>
    <property type="evidence" value="ECO:0007669"/>
    <property type="project" value="UniProtKB-KW"/>
</dbReference>
<keyword evidence="9" id="KW-1185">Reference proteome</keyword>
<dbReference type="RefSeq" id="WP_153024812.1">
    <property type="nucleotide sequence ID" value="NZ_WIAO01000008.1"/>
</dbReference>
<reference evidence="8 9" key="1">
    <citation type="submission" date="2019-10" db="EMBL/GenBank/DDBJ databases">
        <title>Glycomyces albidus sp. nov., a novel actinomycete isolated from rhizosphere soil of wheat (Triticum aestivum L.).</title>
        <authorList>
            <person name="Qian L."/>
        </authorList>
    </citation>
    <scope>NUCLEOTIDE SEQUENCE [LARGE SCALE GENOMIC DNA]</scope>
    <source>
        <strain evidence="8 9">NEAU-7082</strain>
    </source>
</reference>
<dbReference type="PANTHER" id="PTHR30385">
    <property type="entry name" value="SIGMA FACTOR F FLAGELLAR"/>
    <property type="match status" value="1"/>
</dbReference>
<dbReference type="SUPFAM" id="SSF88659">
    <property type="entry name" value="Sigma3 and sigma4 domains of RNA polymerase sigma factors"/>
    <property type="match status" value="2"/>
</dbReference>
<feature type="domain" description="RNA polymerase sigma-70 region 3" evidence="5">
    <location>
        <begin position="122"/>
        <end position="173"/>
    </location>
</feature>
<dbReference type="EMBL" id="WIAO01000008">
    <property type="protein sequence ID" value="MQM25647.1"/>
    <property type="molecule type" value="Genomic_DNA"/>
</dbReference>
<evidence type="ECO:0000256" key="1">
    <source>
        <dbReference type="ARBA" id="ARBA00023015"/>
    </source>
</evidence>
<gene>
    <name evidence="8" type="ORF">GFD30_08700</name>
</gene>
<dbReference type="InterPro" id="IPR013324">
    <property type="entry name" value="RNA_pol_sigma_r3/r4-like"/>
</dbReference>
<feature type="domain" description="RNA polymerase sigma-70 region 4" evidence="7">
    <location>
        <begin position="206"/>
        <end position="254"/>
    </location>
</feature>
<keyword evidence="3" id="KW-0238">DNA-binding</keyword>
<dbReference type="Proteomes" id="UP000477750">
    <property type="component" value="Unassembled WGS sequence"/>
</dbReference>
<dbReference type="InterPro" id="IPR007624">
    <property type="entry name" value="RNA_pol_sigma70_r3"/>
</dbReference>
<dbReference type="InterPro" id="IPR013325">
    <property type="entry name" value="RNA_pol_sigma_r2"/>
</dbReference>
<dbReference type="AlphaFoldDB" id="A0A6L5G7N2"/>
<evidence type="ECO:0000259" key="7">
    <source>
        <dbReference type="Pfam" id="PF04545"/>
    </source>
</evidence>
<organism evidence="8 9">
    <name type="scientific">Glycomyces albidus</name>
    <dbReference type="NCBI Taxonomy" id="2656774"/>
    <lineage>
        <taxon>Bacteria</taxon>
        <taxon>Bacillati</taxon>
        <taxon>Actinomycetota</taxon>
        <taxon>Actinomycetes</taxon>
        <taxon>Glycomycetales</taxon>
        <taxon>Glycomycetaceae</taxon>
        <taxon>Glycomyces</taxon>
    </lineage>
</organism>
<dbReference type="PANTHER" id="PTHR30385:SF4">
    <property type="entry name" value="RNA POLYMERASE SIGMA-E FACTOR"/>
    <property type="match status" value="1"/>
</dbReference>
<dbReference type="Gene3D" id="1.10.10.10">
    <property type="entry name" value="Winged helix-like DNA-binding domain superfamily/Winged helix DNA-binding domain"/>
    <property type="match status" value="2"/>
</dbReference>
<dbReference type="GO" id="GO:0006352">
    <property type="term" value="P:DNA-templated transcription initiation"/>
    <property type="evidence" value="ECO:0007669"/>
    <property type="project" value="InterPro"/>
</dbReference>
<dbReference type="Pfam" id="PF04545">
    <property type="entry name" value="Sigma70_r4"/>
    <property type="match status" value="1"/>
</dbReference>
<evidence type="ECO:0000259" key="6">
    <source>
        <dbReference type="Pfam" id="PF04542"/>
    </source>
</evidence>
<dbReference type="PRINTS" id="PR00046">
    <property type="entry name" value="SIGMA70FCT"/>
</dbReference>
<evidence type="ECO:0000256" key="4">
    <source>
        <dbReference type="ARBA" id="ARBA00023163"/>
    </source>
</evidence>
<name>A0A6L5G7N2_9ACTN</name>
<protein>
    <submittedName>
        <fullName evidence="8">SigB/SigF/SigG family RNA polymerase sigma factor</fullName>
    </submittedName>
</protein>
<evidence type="ECO:0000256" key="3">
    <source>
        <dbReference type="ARBA" id="ARBA00023125"/>
    </source>
</evidence>
<evidence type="ECO:0000313" key="8">
    <source>
        <dbReference type="EMBL" id="MQM25647.1"/>
    </source>
</evidence>
<dbReference type="GO" id="GO:0016987">
    <property type="term" value="F:sigma factor activity"/>
    <property type="evidence" value="ECO:0007669"/>
    <property type="project" value="UniProtKB-KW"/>
</dbReference>
<accession>A0A6L5G7N2</accession>
<dbReference type="NCBIfam" id="TIGR02980">
    <property type="entry name" value="SigBFG"/>
    <property type="match status" value="1"/>
</dbReference>
<keyword evidence="1" id="KW-0805">Transcription regulation</keyword>
<dbReference type="Gene3D" id="1.20.120.1810">
    <property type="match status" value="1"/>
</dbReference>
<dbReference type="InterPro" id="IPR014284">
    <property type="entry name" value="RNA_pol_sigma-70_dom"/>
</dbReference>
<dbReference type="InterPro" id="IPR014322">
    <property type="entry name" value="RNA_pol_sigma-B/F/G"/>
</dbReference>
<dbReference type="InterPro" id="IPR000943">
    <property type="entry name" value="RNA_pol_sigma70"/>
</dbReference>
<dbReference type="CDD" id="cd06171">
    <property type="entry name" value="Sigma70_r4"/>
    <property type="match status" value="1"/>
</dbReference>
<dbReference type="InterPro" id="IPR036388">
    <property type="entry name" value="WH-like_DNA-bd_sf"/>
</dbReference>
<evidence type="ECO:0000256" key="2">
    <source>
        <dbReference type="ARBA" id="ARBA00023082"/>
    </source>
</evidence>
<comment type="caution">
    <text evidence="8">The sequence shown here is derived from an EMBL/GenBank/DDBJ whole genome shotgun (WGS) entry which is preliminary data.</text>
</comment>
<sequence>MAPQDSSRQGRDNAFGELAPLFEQIAVLTDNDFRREGLRGRIITGYLPLATNIARRYAGRGVGMDDLVQVANVGLIHAVDRFDPLRGVDFLSFAVPTVMGEVRRYFRDTAWPVRLPRRLQELRMAINTADAHLSQTLGRPATPADLAERLGIPETAVREGLQAIHSFRSVSLDQPSPSGGLPPAEAIGADDLALGSVDDLESLLPLLRALPDRERRILSLRFFGGRTQSQIGTEIGISQMHVSRLLRSTLLELRGHMLAAPQERERRV</sequence>
<dbReference type="InterPro" id="IPR007627">
    <property type="entry name" value="RNA_pol_sigma70_r2"/>
</dbReference>
<dbReference type="SUPFAM" id="SSF88946">
    <property type="entry name" value="Sigma2 domain of RNA polymerase sigma factors"/>
    <property type="match status" value="1"/>
</dbReference>
<keyword evidence="4" id="KW-0804">Transcription</keyword>
<proteinExistence type="predicted"/>
<dbReference type="NCBIfam" id="TIGR02937">
    <property type="entry name" value="sigma70-ECF"/>
    <property type="match status" value="1"/>
</dbReference>
<dbReference type="InterPro" id="IPR007630">
    <property type="entry name" value="RNA_pol_sigma70_r4"/>
</dbReference>
<dbReference type="Pfam" id="PF04539">
    <property type="entry name" value="Sigma70_r3"/>
    <property type="match status" value="1"/>
</dbReference>